<accession>A0A178WKC0</accession>
<proteinExistence type="predicted"/>
<evidence type="ECO:0000256" key="1">
    <source>
        <dbReference type="SAM" id="MobiDB-lite"/>
    </source>
</evidence>
<dbReference type="ExpressionAtlas" id="A0A178WKC0">
    <property type="expression patterns" value="baseline and differential"/>
</dbReference>
<dbReference type="Proteomes" id="UP000078284">
    <property type="component" value="Chromosome 1"/>
</dbReference>
<organism evidence="2 3">
    <name type="scientific">Arabidopsis thaliana</name>
    <name type="common">Mouse-ear cress</name>
    <dbReference type="NCBI Taxonomy" id="3702"/>
    <lineage>
        <taxon>Eukaryota</taxon>
        <taxon>Viridiplantae</taxon>
        <taxon>Streptophyta</taxon>
        <taxon>Embryophyta</taxon>
        <taxon>Tracheophyta</taxon>
        <taxon>Spermatophyta</taxon>
        <taxon>Magnoliopsida</taxon>
        <taxon>eudicotyledons</taxon>
        <taxon>Gunneridae</taxon>
        <taxon>Pentapetalae</taxon>
        <taxon>rosids</taxon>
        <taxon>malvids</taxon>
        <taxon>Brassicales</taxon>
        <taxon>Brassicaceae</taxon>
        <taxon>Camelineae</taxon>
        <taxon>Arabidopsis</taxon>
    </lineage>
</organism>
<evidence type="ECO:0000313" key="3">
    <source>
        <dbReference type="Proteomes" id="UP000078284"/>
    </source>
</evidence>
<protein>
    <submittedName>
        <fullName evidence="2">Uncharacterized protein</fullName>
    </submittedName>
</protein>
<name>A0A178WKC0_ARATH</name>
<feature type="region of interest" description="Disordered" evidence="1">
    <location>
        <begin position="81"/>
        <end position="104"/>
    </location>
</feature>
<gene>
    <name evidence="2" type="ordered locus">AXX17_At1g71040</name>
</gene>
<dbReference type="AlphaFoldDB" id="A0A178WKC0"/>
<comment type="caution">
    <text evidence="2">The sequence shown here is derived from an EMBL/GenBank/DDBJ whole genome shotgun (WGS) entry which is preliminary data.</text>
</comment>
<sequence length="104" mass="11607">MALFQEKLSSLSSSYSSIHSLPRILVSKPRNRIAVTKSRSICRASWQELAGVLVFSAIPFTAVKAIANSSIGVSLRRRLEEKKKEAVENSSRFKSKAQEARNDR</sequence>
<evidence type="ECO:0000313" key="2">
    <source>
        <dbReference type="EMBL" id="OAP18614.1"/>
    </source>
</evidence>
<dbReference type="EMBL" id="LUHQ01000001">
    <property type="protein sequence ID" value="OAP18614.1"/>
    <property type="molecule type" value="Genomic_DNA"/>
</dbReference>
<reference evidence="3" key="1">
    <citation type="journal article" date="2016" name="Proc. Natl. Acad. Sci. U.S.A.">
        <title>Chromosome-level assembly of Arabidopsis thaliana Ler reveals the extent of translocation and inversion polymorphisms.</title>
        <authorList>
            <person name="Zapata L."/>
            <person name="Ding J."/>
            <person name="Willing E.M."/>
            <person name="Hartwig B."/>
            <person name="Bezdan D."/>
            <person name="Jiao W.B."/>
            <person name="Patel V."/>
            <person name="Velikkakam James G."/>
            <person name="Koornneef M."/>
            <person name="Ossowski S."/>
            <person name="Schneeberger K."/>
        </authorList>
    </citation>
    <scope>NUCLEOTIDE SEQUENCE [LARGE SCALE GENOMIC DNA]</scope>
    <source>
        <strain evidence="3">cv. Landsberg erecta</strain>
    </source>
</reference>